<dbReference type="CDD" id="cd03230">
    <property type="entry name" value="ABC_DR_subfamily_A"/>
    <property type="match status" value="1"/>
</dbReference>
<dbReference type="Proteomes" id="UP000035704">
    <property type="component" value="Chromosome"/>
</dbReference>
<dbReference type="STRING" id="84022.CACET_c31310"/>
<dbReference type="OrthoDB" id="9804819at2"/>
<accession>A0A0D8IB13</accession>
<dbReference type="PATRIC" id="fig|84022.5.peg.3726"/>
<evidence type="ECO:0000313" key="1">
    <source>
        <dbReference type="EMBL" id="AKL96575.1"/>
    </source>
</evidence>
<name>A0A0D8IB13_9CLOT</name>
<dbReference type="InterPro" id="IPR051782">
    <property type="entry name" value="ABC_Transporter_VariousFunc"/>
</dbReference>
<reference evidence="1 2" key="1">
    <citation type="submission" date="2014-10" db="EMBL/GenBank/DDBJ databases">
        <title>Genome sequence of Clostridium aceticum DSM 1496.</title>
        <authorList>
            <person name="Poehlein A."/>
            <person name="Schiel-Bengelsdorf B."/>
            <person name="Gottschalk G."/>
            <person name="Duerre P."/>
            <person name="Daniel R."/>
        </authorList>
    </citation>
    <scope>NUCLEOTIDE SEQUENCE [LARGE SCALE GENOMIC DNA]</scope>
    <source>
        <strain evidence="1 2">DSM 1496</strain>
    </source>
</reference>
<gene>
    <name evidence="1" type="ORF">CACET_c31310</name>
</gene>
<dbReference type="GO" id="GO:0016887">
    <property type="term" value="F:ATP hydrolysis activity"/>
    <property type="evidence" value="ECO:0007669"/>
    <property type="project" value="InterPro"/>
</dbReference>
<dbReference type="SUPFAM" id="SSF52540">
    <property type="entry name" value="P-loop containing nucleoside triphosphate hydrolases"/>
    <property type="match status" value="1"/>
</dbReference>
<dbReference type="GO" id="GO:0005524">
    <property type="term" value="F:ATP binding"/>
    <property type="evidence" value="ECO:0007669"/>
    <property type="project" value="InterPro"/>
</dbReference>
<dbReference type="EMBL" id="CP009687">
    <property type="protein sequence ID" value="AKL96575.1"/>
    <property type="molecule type" value="Genomic_DNA"/>
</dbReference>
<dbReference type="PANTHER" id="PTHR42939">
    <property type="entry name" value="ABC TRANSPORTER ATP-BINDING PROTEIN ALBC-RELATED"/>
    <property type="match status" value="1"/>
</dbReference>
<dbReference type="AlphaFoldDB" id="A0A0D8IB13"/>
<dbReference type="InterPro" id="IPR027417">
    <property type="entry name" value="P-loop_NTPase"/>
</dbReference>
<organism evidence="1 2">
    <name type="scientific">Clostridium aceticum</name>
    <dbReference type="NCBI Taxonomy" id="84022"/>
    <lineage>
        <taxon>Bacteria</taxon>
        <taxon>Bacillati</taxon>
        <taxon>Bacillota</taxon>
        <taxon>Clostridia</taxon>
        <taxon>Eubacteriales</taxon>
        <taxon>Clostridiaceae</taxon>
        <taxon>Clostridium</taxon>
    </lineage>
</organism>
<dbReference type="InterPro" id="IPR003439">
    <property type="entry name" value="ABC_transporter-like_ATP-bd"/>
</dbReference>
<dbReference type="PROSITE" id="PS50893">
    <property type="entry name" value="ABC_TRANSPORTER_2"/>
    <property type="match status" value="1"/>
</dbReference>
<dbReference type="RefSeq" id="WP_044824406.1">
    <property type="nucleotide sequence ID" value="NZ_CP009687.1"/>
</dbReference>
<sequence>MNLDVTFTNVSLKYKDFEALKDISFSLSQGKIYGLIGRNGAGKTTLLSLLASYQAPTSGKIKVGGEDPFENSKIMPHINFVYETDYGDEYEPVSAYFEFAERYRPNFDLDYAKELAALFKVPLDKPIKEFSSGMQSALNITLGLASRCAITIFDEVYLGMDAPSRQLFYKEVLEDQARYPRIMILSTHLVSEMEYLFDHVLILDHGSLLIDEAFDEIISRGASVTGNAKEVDAFVQYMNKLNTQQLGGTKSVMVYENIDDSIRLKAEKQGLEIGPVSLQELFIHLTEKEGSNESGK</sequence>
<dbReference type="Pfam" id="PF00005">
    <property type="entry name" value="ABC_tran"/>
    <property type="match status" value="1"/>
</dbReference>
<evidence type="ECO:0000313" key="2">
    <source>
        <dbReference type="Proteomes" id="UP000035704"/>
    </source>
</evidence>
<dbReference type="KEGG" id="cace:CACET_c31310"/>
<keyword evidence="2" id="KW-1185">Reference proteome</keyword>
<protein>
    <submittedName>
        <fullName evidence="1">ABC-type multidrug transport system, ATpase component</fullName>
    </submittedName>
</protein>
<dbReference type="Gene3D" id="3.40.50.300">
    <property type="entry name" value="P-loop containing nucleotide triphosphate hydrolases"/>
    <property type="match status" value="1"/>
</dbReference>
<dbReference type="InterPro" id="IPR003593">
    <property type="entry name" value="AAA+_ATPase"/>
</dbReference>
<proteinExistence type="predicted"/>
<dbReference type="PANTHER" id="PTHR42939:SF1">
    <property type="entry name" value="ABC TRANSPORTER ATP-BINDING PROTEIN ALBC-RELATED"/>
    <property type="match status" value="1"/>
</dbReference>
<dbReference type="SMART" id="SM00382">
    <property type="entry name" value="AAA"/>
    <property type="match status" value="1"/>
</dbReference>